<feature type="compositionally biased region" description="Basic and acidic residues" evidence="1">
    <location>
        <begin position="20"/>
        <end position="36"/>
    </location>
</feature>
<comment type="caution">
    <text evidence="2">The sequence shown here is derived from an EMBL/GenBank/DDBJ whole genome shotgun (WGS) entry which is preliminary data.</text>
</comment>
<dbReference type="EMBL" id="AMZH03016528">
    <property type="protein sequence ID" value="RRT44334.1"/>
    <property type="molecule type" value="Genomic_DNA"/>
</dbReference>
<proteinExistence type="predicted"/>
<name>A0A426XXZ9_ENSVE</name>
<organism evidence="2 3">
    <name type="scientific">Ensete ventricosum</name>
    <name type="common">Abyssinian banana</name>
    <name type="synonym">Musa ensete</name>
    <dbReference type="NCBI Taxonomy" id="4639"/>
    <lineage>
        <taxon>Eukaryota</taxon>
        <taxon>Viridiplantae</taxon>
        <taxon>Streptophyta</taxon>
        <taxon>Embryophyta</taxon>
        <taxon>Tracheophyta</taxon>
        <taxon>Spermatophyta</taxon>
        <taxon>Magnoliopsida</taxon>
        <taxon>Liliopsida</taxon>
        <taxon>Zingiberales</taxon>
        <taxon>Musaceae</taxon>
        <taxon>Ensete</taxon>
    </lineage>
</organism>
<evidence type="ECO:0000256" key="1">
    <source>
        <dbReference type="SAM" id="MobiDB-lite"/>
    </source>
</evidence>
<feature type="region of interest" description="Disordered" evidence="1">
    <location>
        <begin position="20"/>
        <end position="39"/>
    </location>
</feature>
<dbReference type="AlphaFoldDB" id="A0A426XXZ9"/>
<protein>
    <submittedName>
        <fullName evidence="2">Uncharacterized protein</fullName>
    </submittedName>
</protein>
<evidence type="ECO:0000313" key="3">
    <source>
        <dbReference type="Proteomes" id="UP000287651"/>
    </source>
</evidence>
<sequence>MRDVVYLSIDQEELLGEHKGVEAVGRKGRGSDDESRGAQLPKSKVLIRKEVDSEECHSAAEVDLSIAKKGMEMQSNGELGHGLGSAIVLQRRDFHGVINPLLSWRKSIEAMKFHKIGVDALLIKITKNEGLRVDAGVLDQEIKEAIRGGVPFLLRGVGYKDDGEDGTIPKATRTIK</sequence>
<reference evidence="2 3" key="1">
    <citation type="journal article" date="2014" name="Agronomy (Basel)">
        <title>A Draft Genome Sequence for Ensete ventricosum, the Drought-Tolerant Tree Against Hunger.</title>
        <authorList>
            <person name="Harrison J."/>
            <person name="Moore K.A."/>
            <person name="Paszkiewicz K."/>
            <person name="Jones T."/>
            <person name="Grant M."/>
            <person name="Ambacheew D."/>
            <person name="Muzemil S."/>
            <person name="Studholme D.J."/>
        </authorList>
    </citation>
    <scope>NUCLEOTIDE SEQUENCE [LARGE SCALE GENOMIC DNA]</scope>
</reference>
<evidence type="ECO:0000313" key="2">
    <source>
        <dbReference type="EMBL" id="RRT44334.1"/>
    </source>
</evidence>
<accession>A0A426XXZ9</accession>
<gene>
    <name evidence="2" type="ORF">B296_00018709</name>
</gene>
<dbReference type="Proteomes" id="UP000287651">
    <property type="component" value="Unassembled WGS sequence"/>
</dbReference>